<evidence type="ECO:0000256" key="1">
    <source>
        <dbReference type="ARBA" id="ARBA00035112"/>
    </source>
</evidence>
<dbReference type="GO" id="GO:0043386">
    <property type="term" value="P:mycotoxin biosynthetic process"/>
    <property type="evidence" value="ECO:0007669"/>
    <property type="project" value="InterPro"/>
</dbReference>
<dbReference type="EMBL" id="JACAZI010000002">
    <property type="protein sequence ID" value="KAF7368597.1"/>
    <property type="molecule type" value="Genomic_DNA"/>
</dbReference>
<organism evidence="2 3">
    <name type="scientific">Mycena venus</name>
    <dbReference type="NCBI Taxonomy" id="2733690"/>
    <lineage>
        <taxon>Eukaryota</taxon>
        <taxon>Fungi</taxon>
        <taxon>Dikarya</taxon>
        <taxon>Basidiomycota</taxon>
        <taxon>Agaricomycotina</taxon>
        <taxon>Agaricomycetes</taxon>
        <taxon>Agaricomycetidae</taxon>
        <taxon>Agaricales</taxon>
        <taxon>Marasmiineae</taxon>
        <taxon>Mycenaceae</taxon>
        <taxon>Mycena</taxon>
    </lineage>
</organism>
<comment type="caution">
    <text evidence="2">The sequence shown here is derived from an EMBL/GenBank/DDBJ whole genome shotgun (WGS) entry which is preliminary data.</text>
</comment>
<dbReference type="OrthoDB" id="3687641at2759"/>
<sequence length="203" mass="22858">MMKASSRVLSLATALSCFPNFLLLITVWRITGASKELFSPQEPKFQYVKQPQEVPGRFSPTTRVMQDPDSAFAITDDAKWATIVPHSRGFIRLGPDGVPFSIAIYHQLHCLNTVRFAYRVARDGLFKTAHDRDVAFDHANHCFDLLRQTLLCKADTTLLPLGSSNETTVARRCGNPAQIMDFVRKNQAFWNGIPYRTDDARPA</sequence>
<protein>
    <recommendedName>
        <fullName evidence="4">Oxidase ustYa</fullName>
    </recommendedName>
</protein>
<dbReference type="AlphaFoldDB" id="A0A8H6Z0I5"/>
<accession>A0A8H6Z0I5</accession>
<dbReference type="Proteomes" id="UP000620124">
    <property type="component" value="Unassembled WGS sequence"/>
</dbReference>
<evidence type="ECO:0000313" key="3">
    <source>
        <dbReference type="Proteomes" id="UP000620124"/>
    </source>
</evidence>
<dbReference type="Pfam" id="PF11807">
    <property type="entry name" value="UstYa"/>
    <property type="match status" value="1"/>
</dbReference>
<evidence type="ECO:0000313" key="2">
    <source>
        <dbReference type="EMBL" id="KAF7368597.1"/>
    </source>
</evidence>
<gene>
    <name evidence="2" type="ORF">MVEN_00183500</name>
</gene>
<evidence type="ECO:0008006" key="4">
    <source>
        <dbReference type="Google" id="ProtNLM"/>
    </source>
</evidence>
<reference evidence="2" key="1">
    <citation type="submission" date="2020-05" db="EMBL/GenBank/DDBJ databases">
        <title>Mycena genomes resolve the evolution of fungal bioluminescence.</title>
        <authorList>
            <person name="Tsai I.J."/>
        </authorList>
    </citation>
    <scope>NUCLEOTIDE SEQUENCE</scope>
    <source>
        <strain evidence="2">CCC161011</strain>
    </source>
</reference>
<name>A0A8H6Z0I5_9AGAR</name>
<dbReference type="PANTHER" id="PTHR33365">
    <property type="entry name" value="YALI0B05434P"/>
    <property type="match status" value="1"/>
</dbReference>
<proteinExistence type="inferred from homology"/>
<dbReference type="InterPro" id="IPR021765">
    <property type="entry name" value="UstYa-like"/>
</dbReference>
<keyword evidence="3" id="KW-1185">Reference proteome</keyword>
<comment type="similarity">
    <text evidence="1">Belongs to the ustYa family.</text>
</comment>
<dbReference type="PANTHER" id="PTHR33365:SF13">
    <property type="entry name" value="TAT PATHWAY SIGNAL SEQUENCE"/>
    <property type="match status" value="1"/>
</dbReference>